<comment type="catalytic activity">
    <reaction evidence="7">
        <text>ATP + H2O = ADP + phosphate + H(+)</text>
        <dbReference type="Rhea" id="RHEA:13065"/>
        <dbReference type="ChEBI" id="CHEBI:15377"/>
        <dbReference type="ChEBI" id="CHEBI:15378"/>
        <dbReference type="ChEBI" id="CHEBI:30616"/>
        <dbReference type="ChEBI" id="CHEBI:43474"/>
        <dbReference type="ChEBI" id="CHEBI:456216"/>
        <dbReference type="EC" id="3.6.4.13"/>
    </reaction>
</comment>
<protein>
    <recommendedName>
        <fullName evidence="1">RNA helicase</fullName>
        <ecNumber evidence="1">3.6.4.13</ecNumber>
    </recommendedName>
</protein>
<gene>
    <name evidence="14" type="primary">Ddx43</name>
    <name evidence="14" type="ORF">HELFUL_R04960</name>
</gene>
<feature type="short sequence motif" description="Q motif" evidence="9">
    <location>
        <begin position="251"/>
        <end position="279"/>
    </location>
</feature>
<dbReference type="FunFam" id="3.40.50.300:FF:000079">
    <property type="entry name" value="probable ATP-dependent RNA helicase DDX17"/>
    <property type="match status" value="1"/>
</dbReference>
<keyword evidence="5" id="KW-0067">ATP-binding</keyword>
<dbReference type="Pfam" id="PF00270">
    <property type="entry name" value="DEAD"/>
    <property type="match status" value="1"/>
</dbReference>
<dbReference type="InterPro" id="IPR004088">
    <property type="entry name" value="KH_dom_type_1"/>
</dbReference>
<evidence type="ECO:0000256" key="6">
    <source>
        <dbReference type="ARBA" id="ARBA00022884"/>
    </source>
</evidence>
<dbReference type="SUPFAM" id="SSF54791">
    <property type="entry name" value="Eukaryotic type KH-domain (KH-domain type I)"/>
    <property type="match status" value="1"/>
</dbReference>
<dbReference type="AlphaFoldDB" id="A0A7L2AM50"/>
<evidence type="ECO:0000256" key="10">
    <source>
        <dbReference type="SAM" id="MobiDB-lite"/>
    </source>
</evidence>
<evidence type="ECO:0000256" key="7">
    <source>
        <dbReference type="ARBA" id="ARBA00047984"/>
    </source>
</evidence>
<dbReference type="SMART" id="SM00322">
    <property type="entry name" value="KH"/>
    <property type="match status" value="1"/>
</dbReference>
<sequence>MSGRASRSDEGADAPGPLPPSDAAAGRQWRAPVTPLPVRGGRGRRGAEWWQKEWELRGAEGSDGAVRQQPPRDATGRAPDDTAPLCFHLDSALVGPLIGRGGSKIRELEDSSGSRIKVIKGIYEAEVQIFGSVAVQNKAKMLIDNTVTRYGQKYVRSETEKGKASEASVKPENNTTKSRINWASLRENKAKYEAMRWADLPPIVKNFYKESSGTASMSQEEVELWRKENNNIICDDLKEGEKRCVPKPVCKFEDVFENYPDIMANIRKVGFQKPTPIQSQAWPIILQGIDLIGVAQTGTGKTLAYLMPGFIHLTSQPVSRDQREGPGMLVLAPTRELALQVEAECLKYTYKGIKSICIYGGGDRKGQIAVVTNGVDIIIATPGRLNDLQMNKFINLKSITYLANEADRMLDMGFEPQIKKILIDVRPDRQTVMTSATWPDGVRRLAKSYLKNPMIVYVDTLDLAAVNTVEQRVVVIEEEEKKAFMQHFIDSMKPEDKVIIFVGKKHTADDLSSDFSLQGIPVQSLHGNREQCDREQALDDFKKGSVRILVATDLASRGLDVHDITHVFNFDFPRNIEEYVHRIGRTGRAGRTGEAVTLLTKNDWRVASELIEILERANQV</sequence>
<feature type="domain" description="Helicase C-terminal" evidence="12">
    <location>
        <begin position="468"/>
        <end position="620"/>
    </location>
</feature>
<dbReference type="OrthoDB" id="196131at2759"/>
<dbReference type="GO" id="GO:0005524">
    <property type="term" value="F:ATP binding"/>
    <property type="evidence" value="ECO:0007669"/>
    <property type="project" value="UniProtKB-KW"/>
</dbReference>
<feature type="domain" description="DEAD-box RNA helicase Q" evidence="13">
    <location>
        <begin position="251"/>
        <end position="279"/>
    </location>
</feature>
<dbReference type="SMART" id="SM00487">
    <property type="entry name" value="DEXDc"/>
    <property type="match status" value="1"/>
</dbReference>
<dbReference type="Proteomes" id="UP000590868">
    <property type="component" value="Unassembled WGS sequence"/>
</dbReference>
<dbReference type="PROSITE" id="PS50084">
    <property type="entry name" value="KH_TYPE_1"/>
    <property type="match status" value="1"/>
</dbReference>
<dbReference type="FunFam" id="3.40.50.300:FF:000008">
    <property type="entry name" value="ATP-dependent RNA helicase RhlB"/>
    <property type="match status" value="1"/>
</dbReference>
<dbReference type="PROSITE" id="PS51195">
    <property type="entry name" value="Q_MOTIF"/>
    <property type="match status" value="1"/>
</dbReference>
<evidence type="ECO:0000256" key="8">
    <source>
        <dbReference type="PROSITE-ProRule" id="PRU00117"/>
    </source>
</evidence>
<dbReference type="Pfam" id="PF00271">
    <property type="entry name" value="Helicase_C"/>
    <property type="match status" value="1"/>
</dbReference>
<dbReference type="SUPFAM" id="SSF52540">
    <property type="entry name" value="P-loop containing nucleoside triphosphate hydrolases"/>
    <property type="match status" value="1"/>
</dbReference>
<evidence type="ECO:0000259" key="11">
    <source>
        <dbReference type="PROSITE" id="PS51192"/>
    </source>
</evidence>
<dbReference type="PANTHER" id="PTHR47958">
    <property type="entry name" value="ATP-DEPENDENT RNA HELICASE DBP3"/>
    <property type="match status" value="1"/>
</dbReference>
<keyword evidence="15" id="KW-1185">Reference proteome</keyword>
<dbReference type="Gene3D" id="3.30.1370.10">
    <property type="entry name" value="K Homology domain, type 1"/>
    <property type="match status" value="1"/>
</dbReference>
<evidence type="ECO:0000259" key="12">
    <source>
        <dbReference type="PROSITE" id="PS51194"/>
    </source>
</evidence>
<dbReference type="InterPro" id="IPR014001">
    <property type="entry name" value="Helicase_ATP-bd"/>
</dbReference>
<keyword evidence="3" id="KW-0378">Hydrolase</keyword>
<evidence type="ECO:0000256" key="9">
    <source>
        <dbReference type="PROSITE-ProRule" id="PRU00552"/>
    </source>
</evidence>
<dbReference type="Pfam" id="PF00013">
    <property type="entry name" value="KH_1"/>
    <property type="match status" value="1"/>
</dbReference>
<evidence type="ECO:0000256" key="2">
    <source>
        <dbReference type="ARBA" id="ARBA00022741"/>
    </source>
</evidence>
<dbReference type="GO" id="GO:0003724">
    <property type="term" value="F:RNA helicase activity"/>
    <property type="evidence" value="ECO:0007669"/>
    <property type="project" value="UniProtKB-EC"/>
</dbReference>
<organism evidence="14 15">
    <name type="scientific">Heliornis fulica</name>
    <name type="common">sungrebe</name>
    <dbReference type="NCBI Taxonomy" id="54369"/>
    <lineage>
        <taxon>Eukaryota</taxon>
        <taxon>Metazoa</taxon>
        <taxon>Chordata</taxon>
        <taxon>Craniata</taxon>
        <taxon>Vertebrata</taxon>
        <taxon>Euteleostomi</taxon>
        <taxon>Archelosauria</taxon>
        <taxon>Archosauria</taxon>
        <taxon>Dinosauria</taxon>
        <taxon>Saurischia</taxon>
        <taxon>Theropoda</taxon>
        <taxon>Coelurosauria</taxon>
        <taxon>Aves</taxon>
        <taxon>Neognathae</taxon>
        <taxon>Neoaves</taxon>
        <taxon>Gruiformes</taxon>
        <taxon>Heliornithidae</taxon>
        <taxon>Heliornis</taxon>
    </lineage>
</organism>
<feature type="region of interest" description="Disordered" evidence="10">
    <location>
        <begin position="1"/>
        <end position="80"/>
    </location>
</feature>
<accession>A0A7L2AM50</accession>
<evidence type="ECO:0000313" key="15">
    <source>
        <dbReference type="Proteomes" id="UP000590868"/>
    </source>
</evidence>
<dbReference type="Gene3D" id="3.40.50.300">
    <property type="entry name" value="P-loop containing nucleotide triphosphate hydrolases"/>
    <property type="match status" value="2"/>
</dbReference>
<evidence type="ECO:0000256" key="5">
    <source>
        <dbReference type="ARBA" id="ARBA00022840"/>
    </source>
</evidence>
<dbReference type="GO" id="GO:0003723">
    <property type="term" value="F:RNA binding"/>
    <property type="evidence" value="ECO:0007669"/>
    <property type="project" value="UniProtKB-UniRule"/>
</dbReference>
<dbReference type="GO" id="GO:0016787">
    <property type="term" value="F:hydrolase activity"/>
    <property type="evidence" value="ECO:0007669"/>
    <property type="project" value="UniProtKB-KW"/>
</dbReference>
<evidence type="ECO:0000256" key="3">
    <source>
        <dbReference type="ARBA" id="ARBA00022801"/>
    </source>
</evidence>
<feature type="compositionally biased region" description="Basic and acidic residues" evidence="10">
    <location>
        <begin position="45"/>
        <end position="60"/>
    </location>
</feature>
<dbReference type="InterPro" id="IPR011545">
    <property type="entry name" value="DEAD/DEAH_box_helicase_dom"/>
</dbReference>
<evidence type="ECO:0000256" key="1">
    <source>
        <dbReference type="ARBA" id="ARBA00012552"/>
    </source>
</evidence>
<name>A0A7L2AM50_9GRUI</name>
<dbReference type="InterPro" id="IPR036612">
    <property type="entry name" value="KH_dom_type_1_sf"/>
</dbReference>
<reference evidence="14 15" key="1">
    <citation type="submission" date="2019-09" db="EMBL/GenBank/DDBJ databases">
        <title>Bird 10,000 Genomes (B10K) Project - Family phase.</title>
        <authorList>
            <person name="Zhang G."/>
        </authorList>
    </citation>
    <scope>NUCLEOTIDE SEQUENCE [LARGE SCALE GENOMIC DNA]</scope>
    <source>
        <strain evidence="14">B10K-DU-001-55</strain>
        <tissue evidence="14">Muscle</tissue>
    </source>
</reference>
<dbReference type="InterPro" id="IPR027417">
    <property type="entry name" value="P-loop_NTPase"/>
</dbReference>
<comment type="caution">
    <text evidence="14">The sequence shown here is derived from an EMBL/GenBank/DDBJ whole genome shotgun (WGS) entry which is preliminary data.</text>
</comment>
<dbReference type="InterPro" id="IPR004087">
    <property type="entry name" value="KH_dom"/>
</dbReference>
<dbReference type="EC" id="3.6.4.13" evidence="1"/>
<feature type="compositionally biased region" description="Basic and acidic residues" evidence="10">
    <location>
        <begin position="1"/>
        <end position="10"/>
    </location>
</feature>
<dbReference type="CDD" id="cd17958">
    <property type="entry name" value="DEADc_DDX43_DDX53"/>
    <property type="match status" value="1"/>
</dbReference>
<evidence type="ECO:0000256" key="4">
    <source>
        <dbReference type="ARBA" id="ARBA00022806"/>
    </source>
</evidence>
<evidence type="ECO:0000313" key="14">
    <source>
        <dbReference type="EMBL" id="NXP46364.1"/>
    </source>
</evidence>
<dbReference type="EMBL" id="VXBZ01003023">
    <property type="protein sequence ID" value="NXP46364.1"/>
    <property type="molecule type" value="Genomic_DNA"/>
</dbReference>
<dbReference type="PROSITE" id="PS51194">
    <property type="entry name" value="HELICASE_CTER"/>
    <property type="match status" value="1"/>
</dbReference>
<feature type="non-terminal residue" evidence="14">
    <location>
        <position position="620"/>
    </location>
</feature>
<dbReference type="CDD" id="cd18787">
    <property type="entry name" value="SF2_C_DEAD"/>
    <property type="match status" value="1"/>
</dbReference>
<proteinExistence type="predicted"/>
<dbReference type="CDD" id="cd22430">
    <property type="entry name" value="KH-I_DDX43_DDX53"/>
    <property type="match status" value="1"/>
</dbReference>
<keyword evidence="2" id="KW-0547">Nucleotide-binding</keyword>
<evidence type="ECO:0000259" key="13">
    <source>
        <dbReference type="PROSITE" id="PS51195"/>
    </source>
</evidence>
<dbReference type="SMART" id="SM00490">
    <property type="entry name" value="HELICc"/>
    <property type="match status" value="1"/>
</dbReference>
<feature type="non-terminal residue" evidence="14">
    <location>
        <position position="1"/>
    </location>
</feature>
<keyword evidence="6 8" id="KW-0694">RNA-binding</keyword>
<dbReference type="InterPro" id="IPR001650">
    <property type="entry name" value="Helicase_C-like"/>
</dbReference>
<feature type="domain" description="Helicase ATP-binding" evidence="11">
    <location>
        <begin position="282"/>
        <end position="456"/>
    </location>
</feature>
<keyword evidence="4 14" id="KW-0347">Helicase</keyword>
<dbReference type="PROSITE" id="PS51192">
    <property type="entry name" value="HELICASE_ATP_BIND_1"/>
    <property type="match status" value="1"/>
</dbReference>
<dbReference type="InterPro" id="IPR014014">
    <property type="entry name" value="RNA_helicase_DEAD_Q_motif"/>
</dbReference>